<dbReference type="NCBIfam" id="NF012200">
    <property type="entry name" value="choice_anch_D"/>
    <property type="match status" value="3"/>
</dbReference>
<dbReference type="InterPro" id="IPR045829">
    <property type="entry name" value="PKD_6"/>
</dbReference>
<evidence type="ECO:0000313" key="10">
    <source>
        <dbReference type="Proteomes" id="UP000216035"/>
    </source>
</evidence>
<evidence type="ECO:0000256" key="3">
    <source>
        <dbReference type="ARBA" id="ARBA00022490"/>
    </source>
</evidence>
<evidence type="ECO:0000256" key="4">
    <source>
        <dbReference type="ARBA" id="ARBA00022729"/>
    </source>
</evidence>
<evidence type="ECO:0000256" key="7">
    <source>
        <dbReference type="ARBA" id="ARBA00023273"/>
    </source>
</evidence>
<dbReference type="Pfam" id="PF19081">
    <property type="entry name" value="Ig_7"/>
    <property type="match status" value="1"/>
</dbReference>
<dbReference type="InterPro" id="IPR006558">
    <property type="entry name" value="LamG-like"/>
</dbReference>
<dbReference type="InterPro" id="IPR053879">
    <property type="entry name" value="HYDIN_VesB_CFA65-like_Ig"/>
</dbReference>
<dbReference type="Proteomes" id="UP000216035">
    <property type="component" value="Unassembled WGS sequence"/>
</dbReference>
<evidence type="ECO:0000256" key="2">
    <source>
        <dbReference type="ARBA" id="ARBA00004496"/>
    </source>
</evidence>
<dbReference type="GO" id="GO:0004553">
    <property type="term" value="F:hydrolase activity, hydrolyzing O-glycosyl compounds"/>
    <property type="evidence" value="ECO:0007669"/>
    <property type="project" value="UniProtKB-ARBA"/>
</dbReference>
<dbReference type="SMART" id="SM00560">
    <property type="entry name" value="LamGL"/>
    <property type="match status" value="1"/>
</dbReference>
<feature type="domain" description="LamG-like jellyroll fold" evidence="8">
    <location>
        <begin position="1322"/>
        <end position="1451"/>
    </location>
</feature>
<name>A0A255ZZW8_9FLAO</name>
<dbReference type="SUPFAM" id="SSF49899">
    <property type="entry name" value="Concanavalin A-like lectins/glucanases"/>
    <property type="match status" value="1"/>
</dbReference>
<keyword evidence="5" id="KW-0969">Cilium</keyword>
<dbReference type="Pfam" id="PF19408">
    <property type="entry name" value="PKD_6"/>
    <property type="match status" value="1"/>
</dbReference>
<gene>
    <name evidence="9" type="ORF">CHX27_04755</name>
</gene>
<dbReference type="Pfam" id="PF13385">
    <property type="entry name" value="Laminin_G_3"/>
    <property type="match status" value="1"/>
</dbReference>
<dbReference type="InterPro" id="IPR013783">
    <property type="entry name" value="Ig-like_fold"/>
</dbReference>
<keyword evidence="6" id="KW-1015">Disulfide bond</keyword>
<dbReference type="Gene3D" id="2.60.40.10">
    <property type="entry name" value="Immunoglobulins"/>
    <property type="match status" value="3"/>
</dbReference>
<dbReference type="InterPro" id="IPR044023">
    <property type="entry name" value="Ig_7"/>
</dbReference>
<dbReference type="InterPro" id="IPR049304">
    <property type="entry name" value="Gly_rich_dom"/>
</dbReference>
<evidence type="ECO:0000259" key="8">
    <source>
        <dbReference type="SMART" id="SM00560"/>
    </source>
</evidence>
<dbReference type="Pfam" id="PF26628">
    <property type="entry name" value="DUF8202"/>
    <property type="match status" value="1"/>
</dbReference>
<dbReference type="InterPro" id="IPR058515">
    <property type="entry name" value="DUF8202"/>
</dbReference>
<dbReference type="GO" id="GO:0005975">
    <property type="term" value="P:carbohydrate metabolic process"/>
    <property type="evidence" value="ECO:0007669"/>
    <property type="project" value="UniProtKB-ARBA"/>
</dbReference>
<dbReference type="Gene3D" id="2.60.120.200">
    <property type="match status" value="1"/>
</dbReference>
<evidence type="ECO:0000256" key="1">
    <source>
        <dbReference type="ARBA" id="ARBA00004138"/>
    </source>
</evidence>
<keyword evidence="7" id="KW-0966">Cell projection</keyword>
<keyword evidence="3" id="KW-0963">Cytoplasm</keyword>
<comment type="caution">
    <text evidence="9">The sequence shown here is derived from an EMBL/GenBank/DDBJ whole genome shotgun (WGS) entry which is preliminary data.</text>
</comment>
<proteinExistence type="predicted"/>
<dbReference type="Pfam" id="PF21722">
    <property type="entry name" value="Gly_rich_2"/>
    <property type="match status" value="1"/>
</dbReference>
<evidence type="ECO:0000256" key="6">
    <source>
        <dbReference type="ARBA" id="ARBA00023157"/>
    </source>
</evidence>
<evidence type="ECO:0000313" key="9">
    <source>
        <dbReference type="EMBL" id="OYQ46360.1"/>
    </source>
</evidence>
<dbReference type="GO" id="GO:0005737">
    <property type="term" value="C:cytoplasm"/>
    <property type="evidence" value="ECO:0007669"/>
    <property type="project" value="UniProtKB-SubCell"/>
</dbReference>
<dbReference type="EMBL" id="NOXX01000167">
    <property type="protein sequence ID" value="OYQ46360.1"/>
    <property type="molecule type" value="Genomic_DNA"/>
</dbReference>
<dbReference type="InterPro" id="IPR013320">
    <property type="entry name" value="ConA-like_dom_sf"/>
</dbReference>
<organism evidence="9 10">
    <name type="scientific">Flavobacterium aurantiibacter</name>
    <dbReference type="NCBI Taxonomy" id="2023067"/>
    <lineage>
        <taxon>Bacteria</taxon>
        <taxon>Pseudomonadati</taxon>
        <taxon>Bacteroidota</taxon>
        <taxon>Flavobacteriia</taxon>
        <taxon>Flavobacteriales</taxon>
        <taxon>Flavobacteriaceae</taxon>
        <taxon>Flavobacterium</taxon>
    </lineage>
</organism>
<accession>A0A255ZZW8</accession>
<keyword evidence="4" id="KW-0732">Signal</keyword>
<dbReference type="Pfam" id="PF22544">
    <property type="entry name" value="HYDIN_VesB_CFA65-like_Ig"/>
    <property type="match status" value="2"/>
</dbReference>
<sequence length="1554" mass="159741">MFTPPAGVNSVRVELWGAGGAGGGVTGVNSAGGGGAGGAYTRHNAIPVVAGTNYTVNVGLGGTGSTGIGAPGGSSWFGSTTTLLAVGGNGGARANNNNQSATGATGPLTGNVGGQVNFYGGAGSAGVALTSGGAGGSSAGTGSNGNNALAAVGGTAPTGGGAGANGVVGDSNGITALAIGGGGGGARAATSTDRLGGPGGPGQAIVTWTCPTYSLNSTTLSSSTICSGQTVTVTLSGTGLPQGTYTVTYNLSGSVTSNGVTAAMTVSASNVGTFTTPTLNNAGTVTVTITNLSSGSSPVLCSTAISANNTANVTVSTVPSQPASITGSSTFCPGQIVSYSVTAVPGVTYTWTFPTNWTQQTGGTSSSVTVLTTTDTGNVTVTPSNSCGNGTPRSLAVISDYPTITSTTGASRSDFGPLTLQATASAGTISWYDVAVGGTALGTGTSFTTPDLVSTTLFYVEANVNGCVTVPRVAVAAEIIAPEIVFSGNGFNIVDEDNTPETTDFTNVGTTNVGIQLNRTFIIENSGTADLTLGAITISGTNSSEFVVATAPAATVAPGGSTSVVIRFTPTAVGTRTANFSIVTNDADENPFSFDLAGTGGTGVTPEIDIVGNGVSILDGASGTTPTNHTNFGTALIPGTITRTFTIFNTGTGPLNLTGTPIVVLTGGPEFTVSQQPNAVIPAGGSSTFQITYAPTVAGTTVAIISINNTDSDENIYDFVVQGAALVAGREIDIQGNEISIADGDTTPAVNDQTNFGQTDSATSIAIPFNIYSLGTNSLTFSTTVGISGPNAALFTATPVPATLASGAVASFVVTFTPNTVLGVKTATITVTSNDPNEGTYDFVVSADIVNAPVPTSAPGGITSNLRFRLKANSNVGTLNDNDDMQTWQDQVLGSTKTAISRFAREPKFRNNPSSNVNFNPVVNFNGANSMSGNQGFYNSEMFIVIRPTGTITSASNPQDIYCGDDIATNRNSQDVTGFQMGNTSVRHTNEVLAYNQGAQTSYGTGEISTTKSYRGVQIFNPRKSAAGRMEILCNGNLLTTTEVFPATYKDIVNSRYWLGRSEFFDASYNGDILEIINYSTRNNTTDRQRIESYLAIKYGITLGVNGISQNYLDSAGNVVYNSGAGFNYNVAGIGRDDLSGLNQKQSKTENTNADITIGLSTIAETNSANTATFAGDKRFLVWGSNNGTLGAQAPVIVNMSSGISGLTSQVDFVSIGRTWRVVETGGDVATVTVSVPSTLLTSTITPPGDFLMFISSSPIFSPTAEYRIMKFNGSKLECTYDFNGTRYITFGYAPERTFERCITFDGVNDYLDAGPVLNVNTDFTISAWVRKQQDGRSIVSKRNASFTEGYDFTINSAGQLEFSFIADGLQQITSSTVIPADIWHNVAVTGQNGVYTLYIDGVAAAAQILPVVPANNQSFLIAGADALSPTSFFRGGIDEVRVFSTALSAEELRYIMNQELRNNNNFVNGSILPASVTKNEVADIPYANLEAYYPMSTYTYTNAKDQSTNDYTAALKNLTTVDYQTAPLPYRSTADGNWYTPGVWNNATVTDAP</sequence>
<evidence type="ECO:0000256" key="5">
    <source>
        <dbReference type="ARBA" id="ARBA00023069"/>
    </source>
</evidence>
<keyword evidence="10" id="KW-1185">Reference proteome</keyword>
<protein>
    <recommendedName>
        <fullName evidence="8">LamG-like jellyroll fold domain-containing protein</fullName>
    </recommendedName>
</protein>
<comment type="subcellular location">
    <subcellularLocation>
        <location evidence="1">Cell projection</location>
        <location evidence="1">Cilium</location>
    </subcellularLocation>
    <subcellularLocation>
        <location evidence="2">Cytoplasm</location>
    </subcellularLocation>
</comment>
<reference evidence="9 10" key="1">
    <citation type="submission" date="2017-07" db="EMBL/GenBank/DDBJ databases">
        <title>Flavobacterium cyanobacteriorum sp. nov., isolated from cyanobacterial aggregates in a eutrophic lake.</title>
        <authorList>
            <person name="Cai H."/>
        </authorList>
    </citation>
    <scope>NUCLEOTIDE SEQUENCE [LARGE SCALE GENOMIC DNA]</scope>
    <source>
        <strain evidence="9 10">TH167</strain>
    </source>
</reference>